<comment type="caution">
    <text evidence="3">The sequence shown here is derived from an EMBL/GenBank/DDBJ whole genome shotgun (WGS) entry which is preliminary data.</text>
</comment>
<name>A0AAJ4XL95_9BASI</name>
<dbReference type="EMBL" id="OAPG01000005">
    <property type="protein sequence ID" value="SNX84198.1"/>
    <property type="molecule type" value="Genomic_DNA"/>
</dbReference>
<evidence type="ECO:0000313" key="3">
    <source>
        <dbReference type="EMBL" id="SNX84198.1"/>
    </source>
</evidence>
<evidence type="ECO:0000256" key="1">
    <source>
        <dbReference type="SAM" id="MobiDB-lite"/>
    </source>
</evidence>
<feature type="chain" id="PRO_5042536533" description="Secreted protein" evidence="2">
    <location>
        <begin position="23"/>
        <end position="192"/>
    </location>
</feature>
<evidence type="ECO:0000313" key="4">
    <source>
        <dbReference type="Proteomes" id="UP001294444"/>
    </source>
</evidence>
<protein>
    <recommendedName>
        <fullName evidence="5">Secreted protein</fullName>
    </recommendedName>
</protein>
<keyword evidence="4" id="KW-1185">Reference proteome</keyword>
<gene>
    <name evidence="3" type="ORF">MEPE_02906</name>
</gene>
<keyword evidence="2" id="KW-0732">Signal</keyword>
<accession>A0AAJ4XL95</accession>
<feature type="signal peptide" evidence="2">
    <location>
        <begin position="1"/>
        <end position="22"/>
    </location>
</feature>
<proteinExistence type="predicted"/>
<sequence length="192" mass="20657">MYTLFTLFIVAVVLSGSGFGAATSDSHNPGHNIAVCSISFSQCSSSTQTIPTEGDYQLALVSITDNSGLQQQVWDASSTVPDVYWIEKYLDSALGTLSKCSAGFVSDCWPTSAQKCVARPSVEGKFTTLEVNTGSGSGAGAATDSNRWYTMEQENKSKTEVKPMMQKKLTKPRKEDGSNAESVPLDDPNLYR</sequence>
<dbReference type="AlphaFoldDB" id="A0AAJ4XL95"/>
<feature type="region of interest" description="Disordered" evidence="1">
    <location>
        <begin position="129"/>
        <end position="192"/>
    </location>
</feature>
<evidence type="ECO:0000256" key="2">
    <source>
        <dbReference type="SAM" id="SignalP"/>
    </source>
</evidence>
<reference evidence="3" key="1">
    <citation type="submission" date="2023-10" db="EMBL/GenBank/DDBJ databases">
        <authorList>
            <person name="Guldener U."/>
        </authorList>
    </citation>
    <scope>NUCLEOTIDE SEQUENCE</scope>
    <source>
        <strain evidence="3">Mp4</strain>
    </source>
</reference>
<evidence type="ECO:0008006" key="5">
    <source>
        <dbReference type="Google" id="ProtNLM"/>
    </source>
</evidence>
<organism evidence="3 4">
    <name type="scientific">Melanopsichium pennsylvanicum</name>
    <dbReference type="NCBI Taxonomy" id="63383"/>
    <lineage>
        <taxon>Eukaryota</taxon>
        <taxon>Fungi</taxon>
        <taxon>Dikarya</taxon>
        <taxon>Basidiomycota</taxon>
        <taxon>Ustilaginomycotina</taxon>
        <taxon>Ustilaginomycetes</taxon>
        <taxon>Ustilaginales</taxon>
        <taxon>Ustilaginaceae</taxon>
        <taxon>Melanopsichium</taxon>
    </lineage>
</organism>
<dbReference type="Proteomes" id="UP001294444">
    <property type="component" value="Unassembled WGS sequence"/>
</dbReference>